<dbReference type="RefSeq" id="WP_372566158.1">
    <property type="nucleotide sequence ID" value="NZ_JBGOSP010000033.1"/>
</dbReference>
<protein>
    <recommendedName>
        <fullName evidence="3">Secreted protein/lipoprotein</fullName>
    </recommendedName>
</protein>
<organism evidence="1 2">
    <name type="scientific">Streptomyces aureus</name>
    <dbReference type="NCBI Taxonomy" id="193461"/>
    <lineage>
        <taxon>Bacteria</taxon>
        <taxon>Bacillati</taxon>
        <taxon>Actinomycetota</taxon>
        <taxon>Actinomycetes</taxon>
        <taxon>Kitasatosporales</taxon>
        <taxon>Streptomycetaceae</taxon>
        <taxon>Streptomyces</taxon>
    </lineage>
</organism>
<comment type="caution">
    <text evidence="1">The sequence shown here is derived from an EMBL/GenBank/DDBJ whole genome shotgun (WGS) entry which is preliminary data.</text>
</comment>
<evidence type="ECO:0000313" key="2">
    <source>
        <dbReference type="Proteomes" id="UP001571476"/>
    </source>
</evidence>
<dbReference type="Proteomes" id="UP001571476">
    <property type="component" value="Unassembled WGS sequence"/>
</dbReference>
<evidence type="ECO:0000313" key="1">
    <source>
        <dbReference type="EMBL" id="MFA3842108.1"/>
    </source>
</evidence>
<evidence type="ECO:0008006" key="3">
    <source>
        <dbReference type="Google" id="ProtNLM"/>
    </source>
</evidence>
<name>A0ABV4SXC2_9ACTN</name>
<proteinExistence type="predicted"/>
<keyword evidence="2" id="KW-1185">Reference proteome</keyword>
<dbReference type="EMBL" id="JBGOSP010000033">
    <property type="protein sequence ID" value="MFA3842108.1"/>
    <property type="molecule type" value="Genomic_DNA"/>
</dbReference>
<gene>
    <name evidence="1" type="ORF">ACEG43_38950</name>
</gene>
<reference evidence="1 2" key="1">
    <citation type="submission" date="2024-08" db="EMBL/GenBank/DDBJ databases">
        <title>Genome sequence of Streptomyces aureus CACIA-1.46HGO.</title>
        <authorList>
            <person name="Evangelista-Martinez Z."/>
        </authorList>
    </citation>
    <scope>NUCLEOTIDE SEQUENCE [LARGE SCALE GENOMIC DNA]</scope>
    <source>
        <strain evidence="1 2">CACIA-1.46HGO</strain>
    </source>
</reference>
<accession>A0ABV4SXC2</accession>
<sequence>MLKVYNAMTAEETKAYQRADVKGTDLEKYASLDALGKIRNDVALMKEAGTVVRGGVQHDAEVTGINLTAKVPEAKLKDCVDLSKYETYDTKAKKVIPLPTSQPLRYYATATAQRWDGRWIVTDVDTQGGSKC</sequence>